<feature type="binding site" evidence="10">
    <location>
        <position position="18"/>
    </location>
    <ligand>
        <name>substrate</name>
    </ligand>
</feature>
<dbReference type="Pfam" id="PF00232">
    <property type="entry name" value="Glyco_hydro_1"/>
    <property type="match status" value="1"/>
</dbReference>
<dbReference type="RefSeq" id="WP_095509641.1">
    <property type="nucleotide sequence ID" value="NZ_MQWD01000001.1"/>
</dbReference>
<dbReference type="Gene3D" id="3.20.20.80">
    <property type="entry name" value="Glycosidases"/>
    <property type="match status" value="1"/>
</dbReference>
<dbReference type="InterPro" id="IPR033132">
    <property type="entry name" value="GH_1_N_CS"/>
</dbReference>
<feature type="active site" description="Nucleophile" evidence="9">
    <location>
        <position position="366"/>
    </location>
</feature>
<dbReference type="EMBL" id="MQWD01000001">
    <property type="protein sequence ID" value="PAP75998.1"/>
    <property type="molecule type" value="Genomic_DNA"/>
</dbReference>
<evidence type="ECO:0000256" key="7">
    <source>
        <dbReference type="ARBA" id="ARBA00023295"/>
    </source>
</evidence>
<keyword evidence="6" id="KW-0119">Carbohydrate metabolism</keyword>
<evidence type="ECO:0000256" key="2">
    <source>
        <dbReference type="ARBA" id="ARBA00010838"/>
    </source>
</evidence>
<feature type="binding site" evidence="10">
    <location>
        <position position="412"/>
    </location>
    <ligand>
        <name>substrate</name>
    </ligand>
</feature>
<dbReference type="OrthoDB" id="9765195at2"/>
<dbReference type="GO" id="GO:0030245">
    <property type="term" value="P:cellulose catabolic process"/>
    <property type="evidence" value="ECO:0007669"/>
    <property type="project" value="UniProtKB-KW"/>
</dbReference>
<evidence type="ECO:0000256" key="10">
    <source>
        <dbReference type="PIRSR" id="PIRSR617736-2"/>
    </source>
</evidence>
<name>A0A271IYF8_9BACT</name>
<feature type="active site" description="Proton donor" evidence="9">
    <location>
        <position position="165"/>
    </location>
</feature>
<dbReference type="PROSITE" id="PS00653">
    <property type="entry name" value="GLYCOSYL_HYDROL_F1_2"/>
    <property type="match status" value="1"/>
</dbReference>
<dbReference type="InterPro" id="IPR017853">
    <property type="entry name" value="GH"/>
</dbReference>
<dbReference type="PANTHER" id="PTHR10353">
    <property type="entry name" value="GLYCOSYL HYDROLASE"/>
    <property type="match status" value="1"/>
</dbReference>
<dbReference type="InterPro" id="IPR017736">
    <property type="entry name" value="Glyco_hydro_1_beta-glucosidase"/>
</dbReference>
<keyword evidence="13" id="KW-1185">Reference proteome</keyword>
<dbReference type="EC" id="3.2.1.21" evidence="3 11"/>
<dbReference type="AlphaFoldDB" id="A0A271IYF8"/>
<evidence type="ECO:0000313" key="12">
    <source>
        <dbReference type="EMBL" id="PAP75998.1"/>
    </source>
</evidence>
<feature type="binding site" evidence="10">
    <location>
        <position position="164"/>
    </location>
    <ligand>
        <name>substrate</name>
    </ligand>
</feature>
<evidence type="ECO:0000256" key="6">
    <source>
        <dbReference type="ARBA" id="ARBA00023277"/>
    </source>
</evidence>
<feature type="binding site" evidence="10">
    <location>
        <position position="119"/>
    </location>
    <ligand>
        <name>substrate</name>
    </ligand>
</feature>
<keyword evidence="5" id="KW-0136">Cellulose degradation</keyword>
<reference evidence="12 13" key="1">
    <citation type="submission" date="2016-11" db="EMBL/GenBank/DDBJ databases">
        <title>Study of marine rhodopsin-containing bacteria.</title>
        <authorList>
            <person name="Yoshizawa S."/>
            <person name="Kumagai Y."/>
            <person name="Kogure K."/>
        </authorList>
    </citation>
    <scope>NUCLEOTIDE SEQUENCE [LARGE SCALE GENOMIC DNA]</scope>
    <source>
        <strain evidence="12 13">SAORIC-28</strain>
    </source>
</reference>
<dbReference type="PRINTS" id="PR00131">
    <property type="entry name" value="GLHYDRLASE1"/>
</dbReference>
<dbReference type="GO" id="GO:0008422">
    <property type="term" value="F:beta-glucosidase activity"/>
    <property type="evidence" value="ECO:0007669"/>
    <property type="project" value="UniProtKB-EC"/>
</dbReference>
<evidence type="ECO:0000256" key="8">
    <source>
        <dbReference type="ARBA" id="ARBA00023326"/>
    </source>
</evidence>
<organism evidence="12 13">
    <name type="scientific">Rubrivirga marina</name>
    <dbReference type="NCBI Taxonomy" id="1196024"/>
    <lineage>
        <taxon>Bacteria</taxon>
        <taxon>Pseudomonadati</taxon>
        <taxon>Rhodothermota</taxon>
        <taxon>Rhodothermia</taxon>
        <taxon>Rhodothermales</taxon>
        <taxon>Rubricoccaceae</taxon>
        <taxon>Rubrivirga</taxon>
    </lineage>
</organism>
<sequence length="490" mass="53359">MRRFPEDFVWGAATSAYQIEGAWDADGKGPSVWDAFAHTPGRIANGHTGDVACDHYTRFREDVALMADLGLKAYRFSISWPRVQPTGTGAANEAGLRFYSDLVDALLEAGITPWVTLHHWDLPLALQEEHGGWLSPRMADAFADYARICFDALGDRVRHWITLNEPWVTAVIGYGEGTFAPGLASADGPYRAGHEMLRAHGAAAEVYRREFQADQGGVIGMANNCDWREPASGAPADRAAAQRALEFYLGWFADPLYHGDYPASMRERLGGRLPTFSDEDRARLRGSADFFGLNHYTTHLVAHADGGGPVYDGANVGWAEDQDVAVSVDPDWPTTAMGWPVVPDGCRQLLGWIDDRYGRPPVVLTENGCAYDAEVVDGAVEDARRIDYHAGYLAACHDAIADGADLRGYFLWSLLDNFEWASGYDKRFGLHHVDFATGTRTPKASARWYRDVIARGGLTDDAAAGDGAAAPALASLPAGADAPARLRSPR</sequence>
<dbReference type="InterPro" id="IPR001360">
    <property type="entry name" value="Glyco_hydro_1"/>
</dbReference>
<comment type="caution">
    <text evidence="12">The sequence shown here is derived from an EMBL/GenBank/DDBJ whole genome shotgun (WGS) entry which is preliminary data.</text>
</comment>
<evidence type="ECO:0000313" key="13">
    <source>
        <dbReference type="Proteomes" id="UP000216339"/>
    </source>
</evidence>
<dbReference type="PANTHER" id="PTHR10353:SF36">
    <property type="entry name" value="LP05116P"/>
    <property type="match status" value="1"/>
</dbReference>
<evidence type="ECO:0000256" key="11">
    <source>
        <dbReference type="RuleBase" id="RU361175"/>
    </source>
</evidence>
<dbReference type="FunFam" id="3.20.20.80:FF:000011">
    <property type="entry name" value="Cytosolic beta-glucosidase"/>
    <property type="match status" value="1"/>
</dbReference>
<keyword evidence="8" id="KW-0624">Polysaccharide degradation</keyword>
<keyword evidence="4 11" id="KW-0378">Hydrolase</keyword>
<accession>A0A271IYF8</accession>
<protein>
    <recommendedName>
        <fullName evidence="3 11">Beta-glucosidase</fullName>
        <ecNumber evidence="3 11">3.2.1.21</ecNumber>
    </recommendedName>
</protein>
<dbReference type="SUPFAM" id="SSF51445">
    <property type="entry name" value="(Trans)glycosidases"/>
    <property type="match status" value="1"/>
</dbReference>
<proteinExistence type="inferred from homology"/>
<dbReference type="NCBIfam" id="TIGR03356">
    <property type="entry name" value="BGL"/>
    <property type="match status" value="1"/>
</dbReference>
<evidence type="ECO:0000256" key="3">
    <source>
        <dbReference type="ARBA" id="ARBA00012744"/>
    </source>
</evidence>
<comment type="similarity">
    <text evidence="2 11">Belongs to the glycosyl hydrolase 1 family.</text>
</comment>
<feature type="binding site" evidence="10">
    <location>
        <begin position="419"/>
        <end position="420"/>
    </location>
    <ligand>
        <name>substrate</name>
    </ligand>
</feature>
<evidence type="ECO:0000256" key="4">
    <source>
        <dbReference type="ARBA" id="ARBA00022801"/>
    </source>
</evidence>
<dbReference type="Proteomes" id="UP000216339">
    <property type="component" value="Unassembled WGS sequence"/>
</dbReference>
<comment type="catalytic activity">
    <reaction evidence="1 11">
        <text>Hydrolysis of terminal, non-reducing beta-D-glucosyl residues with release of beta-D-glucose.</text>
        <dbReference type="EC" id="3.2.1.21"/>
    </reaction>
</comment>
<evidence type="ECO:0000256" key="5">
    <source>
        <dbReference type="ARBA" id="ARBA00023001"/>
    </source>
</evidence>
<keyword evidence="7 11" id="KW-0326">Glycosidase</keyword>
<feature type="binding site" evidence="10">
    <location>
        <position position="296"/>
    </location>
    <ligand>
        <name>substrate</name>
    </ligand>
</feature>
<evidence type="ECO:0000256" key="1">
    <source>
        <dbReference type="ARBA" id="ARBA00000448"/>
    </source>
</evidence>
<gene>
    <name evidence="12" type="ORF">BSZ37_05855</name>
</gene>
<evidence type="ECO:0000256" key="9">
    <source>
        <dbReference type="PIRSR" id="PIRSR617736-1"/>
    </source>
</evidence>